<gene>
    <name evidence="1" type="ORF">GQ607_000951</name>
</gene>
<accession>A0A8H3WNH1</accession>
<evidence type="ECO:0000313" key="1">
    <source>
        <dbReference type="EMBL" id="KAF0331831.1"/>
    </source>
</evidence>
<dbReference type="AlphaFoldDB" id="A0A8H3WNH1"/>
<organism evidence="1 2">
    <name type="scientific">Colletotrichum asianum</name>
    <dbReference type="NCBI Taxonomy" id="702518"/>
    <lineage>
        <taxon>Eukaryota</taxon>
        <taxon>Fungi</taxon>
        <taxon>Dikarya</taxon>
        <taxon>Ascomycota</taxon>
        <taxon>Pezizomycotina</taxon>
        <taxon>Sordariomycetes</taxon>
        <taxon>Hypocreomycetidae</taxon>
        <taxon>Glomerellales</taxon>
        <taxon>Glomerellaceae</taxon>
        <taxon>Colletotrichum</taxon>
        <taxon>Colletotrichum gloeosporioides species complex</taxon>
    </lineage>
</organism>
<protein>
    <recommendedName>
        <fullName evidence="3">F-box domain-containing protein</fullName>
    </recommendedName>
</protein>
<reference evidence="1 2" key="1">
    <citation type="submission" date="2019-12" db="EMBL/GenBank/DDBJ databases">
        <title>A genome sequence resource for the geographically widespread anthracnose pathogen Colletotrichum asianum.</title>
        <authorList>
            <person name="Meng Y."/>
        </authorList>
    </citation>
    <scope>NUCLEOTIDE SEQUENCE [LARGE SCALE GENOMIC DNA]</scope>
    <source>
        <strain evidence="1 2">ICMP 18580</strain>
    </source>
</reference>
<name>A0A8H3WNH1_9PEZI</name>
<sequence length="440" mass="49368">MVKTQGQTSRIVARGAPSNGYLRCLPSELIARIIENLDLDSIKRFRLANRFTAAQCLIPPFLRFYSYQSTSLTPWDLEHLIERTSSKPVSRAVKHITVHATKFAALDCGNDDERLVAELATALANVGTLGCLEISPQEKRFRKCETKRRRPKWQPADAREFQSEAARAGAGLTIVMSAVAHSGVSVNELKVFCSPVSYGSVVQTVFLTNLLPKLREKDSRFGAAVENMEKLSISLGTRRNPKEVPFRLGSYPIIPYLSATDRRALAKENFPGLAGLLGYMQNLKMLEIHLHNTLKGKTFAYSEMFDLVADQVKLPKLKQLTLDMVPVNEASFLTFLANSPDIEDLSLRFVHIRQGSWESILSKITNPLTKLQLDCISDDTRDSIKLWPDGLSRMQEEDLEVSHGDGEHVNASSLDSAKNLYILYKRDFNTEDIRQGLVLR</sequence>
<keyword evidence="2" id="KW-1185">Reference proteome</keyword>
<dbReference type="EMBL" id="WOWK01000002">
    <property type="protein sequence ID" value="KAF0331831.1"/>
    <property type="molecule type" value="Genomic_DNA"/>
</dbReference>
<proteinExistence type="predicted"/>
<evidence type="ECO:0008006" key="3">
    <source>
        <dbReference type="Google" id="ProtNLM"/>
    </source>
</evidence>
<dbReference type="OrthoDB" id="3886018at2759"/>
<dbReference type="SUPFAM" id="SSF52047">
    <property type="entry name" value="RNI-like"/>
    <property type="match status" value="1"/>
</dbReference>
<evidence type="ECO:0000313" key="2">
    <source>
        <dbReference type="Proteomes" id="UP000434172"/>
    </source>
</evidence>
<comment type="caution">
    <text evidence="1">The sequence shown here is derived from an EMBL/GenBank/DDBJ whole genome shotgun (WGS) entry which is preliminary data.</text>
</comment>
<dbReference type="Proteomes" id="UP000434172">
    <property type="component" value="Unassembled WGS sequence"/>
</dbReference>